<evidence type="ECO:0000313" key="1">
    <source>
        <dbReference type="EMBL" id="QDQ26263.1"/>
    </source>
</evidence>
<proteinExistence type="predicted"/>
<dbReference type="EMBL" id="CP041730">
    <property type="protein sequence ID" value="QDQ26263.1"/>
    <property type="molecule type" value="Genomic_DNA"/>
</dbReference>
<reference evidence="2" key="1">
    <citation type="submission" date="2019-07" db="EMBL/GenBank/DDBJ databases">
        <title>Chitinimonas sp. nov., isolated from Ny-Alesund, arctica soil.</title>
        <authorList>
            <person name="Xu Q."/>
            <person name="Peng F."/>
        </authorList>
    </citation>
    <scope>NUCLEOTIDE SEQUENCE [LARGE SCALE GENOMIC DNA]</scope>
    <source>
        <strain evidence="2">R3-44</strain>
    </source>
</reference>
<protein>
    <recommendedName>
        <fullName evidence="3">Glycosyltransferase</fullName>
    </recommendedName>
</protein>
<organism evidence="1 2">
    <name type="scientific">Chitinimonas arctica</name>
    <dbReference type="NCBI Taxonomy" id="2594795"/>
    <lineage>
        <taxon>Bacteria</taxon>
        <taxon>Pseudomonadati</taxon>
        <taxon>Pseudomonadota</taxon>
        <taxon>Betaproteobacteria</taxon>
        <taxon>Neisseriales</taxon>
        <taxon>Chitinibacteraceae</taxon>
        <taxon>Chitinimonas</taxon>
    </lineage>
</organism>
<dbReference type="KEGG" id="cari:FNU76_07760"/>
<gene>
    <name evidence="1" type="ORF">FNU76_07760</name>
</gene>
<evidence type="ECO:0008006" key="3">
    <source>
        <dbReference type="Google" id="ProtNLM"/>
    </source>
</evidence>
<dbReference type="RefSeq" id="WP_144277662.1">
    <property type="nucleotide sequence ID" value="NZ_CP041730.1"/>
</dbReference>
<dbReference type="AlphaFoldDB" id="A0A516SDM8"/>
<accession>A0A516SDM8</accession>
<name>A0A516SDM8_9NEIS</name>
<evidence type="ECO:0000313" key="2">
    <source>
        <dbReference type="Proteomes" id="UP000317550"/>
    </source>
</evidence>
<keyword evidence="2" id="KW-1185">Reference proteome</keyword>
<dbReference type="Proteomes" id="UP000317550">
    <property type="component" value="Chromosome"/>
</dbReference>
<sequence length="417" mass="47127">MDKLQPTVIILSGAGSGDAINGMMTSLAVLIGEQGVRTEYFDVSKWQVEDIERFSRAIESGTILFALTYLGVGQDFSAAGPDNQPINIWEHFNIPLIKLHGDSPAYFLDRHADFPANSVNLYVSEEFTAFHRWMLPNSKAISACCDPWLVADVAREQVDFQRKKQGKLIYIKNGGSVDELTRMWREKLAPRMAEQLLELAEFCKPAALSAQTFPSHEIVANYLADQKIDIRGMKDIVRLYVAQLDDYMRRIKSTMIAKALLPFPVLIQGANWDHLDMSNAQARIVETVDFHACNTVIQDALGIIDMSPNVNNSCHERMMRAAGLYTFGLTNKSNWLEGVMPALNERAFDFSEESIQASVSQALADPEACIDLGRRFGDAYRQRYQPAEFFNHLVRLSEYARLIHAKEKPELQSFYAW</sequence>
<dbReference type="OrthoDB" id="5756516at2"/>